<evidence type="ECO:0000256" key="1">
    <source>
        <dbReference type="ARBA" id="ARBA00004286"/>
    </source>
</evidence>
<dbReference type="Gene3D" id="1.10.10.10">
    <property type="entry name" value="Winged helix-like DNA-binding domain superfamily/Winged helix DNA-binding domain"/>
    <property type="match status" value="1"/>
</dbReference>
<dbReference type="InterPro" id="IPR044597">
    <property type="entry name" value="SMH1-6"/>
</dbReference>
<evidence type="ECO:0000256" key="5">
    <source>
        <dbReference type="ARBA" id="ARBA00023054"/>
    </source>
</evidence>
<dbReference type="GO" id="GO:0005730">
    <property type="term" value="C:nucleolus"/>
    <property type="evidence" value="ECO:0007669"/>
    <property type="project" value="UniProtKB-SubCell"/>
</dbReference>
<dbReference type="OrthoDB" id="608866at2759"/>
<keyword evidence="7" id="KW-0804">Transcription</keyword>
<protein>
    <recommendedName>
        <fullName evidence="9">MYB transcription factor</fullName>
    </recommendedName>
</protein>
<evidence type="ECO:0000256" key="10">
    <source>
        <dbReference type="SAM" id="MobiDB-lite"/>
    </source>
</evidence>
<dbReference type="KEGG" id="crb:17898250"/>
<feature type="domain" description="Myb-like" evidence="11">
    <location>
        <begin position="5"/>
        <end position="58"/>
    </location>
</feature>
<evidence type="ECO:0000259" key="11">
    <source>
        <dbReference type="PROSITE" id="PS50090"/>
    </source>
</evidence>
<keyword evidence="3" id="KW-0158">Chromosome</keyword>
<evidence type="ECO:0000313" key="14">
    <source>
        <dbReference type="EMBL" id="EOA38272.1"/>
    </source>
</evidence>
<evidence type="ECO:0000256" key="9">
    <source>
        <dbReference type="ARBA" id="ARBA00032813"/>
    </source>
</evidence>
<dbReference type="SMART" id="SM00526">
    <property type="entry name" value="H15"/>
    <property type="match status" value="1"/>
</dbReference>
<evidence type="ECO:0000256" key="3">
    <source>
        <dbReference type="ARBA" id="ARBA00022454"/>
    </source>
</evidence>
<evidence type="ECO:0000313" key="15">
    <source>
        <dbReference type="Proteomes" id="UP000029121"/>
    </source>
</evidence>
<keyword evidence="5" id="KW-0175">Coiled coil</keyword>
<dbReference type="Gene3D" id="1.10.10.60">
    <property type="entry name" value="Homeodomain-like"/>
    <property type="match status" value="1"/>
</dbReference>
<evidence type="ECO:0000259" key="12">
    <source>
        <dbReference type="PROSITE" id="PS51294"/>
    </source>
</evidence>
<keyword evidence="15" id="KW-1185">Reference proteome</keyword>
<organism evidence="14 15">
    <name type="scientific">Capsella rubella</name>
    <dbReference type="NCBI Taxonomy" id="81985"/>
    <lineage>
        <taxon>Eukaryota</taxon>
        <taxon>Viridiplantae</taxon>
        <taxon>Streptophyta</taxon>
        <taxon>Embryophyta</taxon>
        <taxon>Tracheophyta</taxon>
        <taxon>Spermatophyta</taxon>
        <taxon>Magnoliopsida</taxon>
        <taxon>eudicotyledons</taxon>
        <taxon>Gunneridae</taxon>
        <taxon>Pentapetalae</taxon>
        <taxon>rosids</taxon>
        <taxon>malvids</taxon>
        <taxon>Brassicales</taxon>
        <taxon>Brassicaceae</taxon>
        <taxon>Camelineae</taxon>
        <taxon>Capsella</taxon>
    </lineage>
</organism>
<dbReference type="InterPro" id="IPR005818">
    <property type="entry name" value="Histone_H1/H5_H15"/>
</dbReference>
<dbReference type="InterPro" id="IPR009057">
    <property type="entry name" value="Homeodomain-like_sf"/>
</dbReference>
<dbReference type="PROSITE" id="PS51504">
    <property type="entry name" value="H15"/>
    <property type="match status" value="1"/>
</dbReference>
<dbReference type="Pfam" id="PF00249">
    <property type="entry name" value="Myb_DNA-binding"/>
    <property type="match status" value="1"/>
</dbReference>
<accession>R0GQR3</accession>
<dbReference type="GO" id="GO:0006334">
    <property type="term" value="P:nucleosome assembly"/>
    <property type="evidence" value="ECO:0007669"/>
    <property type="project" value="InterPro"/>
</dbReference>
<evidence type="ECO:0000259" key="13">
    <source>
        <dbReference type="PROSITE" id="PS51504"/>
    </source>
</evidence>
<dbReference type="AlphaFoldDB" id="R0GQR3"/>
<dbReference type="InterPro" id="IPR036388">
    <property type="entry name" value="WH-like_DNA-bd_sf"/>
</dbReference>
<feature type="region of interest" description="Disordered" evidence="10">
    <location>
        <begin position="78"/>
        <end position="97"/>
    </location>
</feature>
<comment type="subcellular location">
    <subcellularLocation>
        <location evidence="1">Chromosome</location>
    </subcellularLocation>
    <subcellularLocation>
        <location evidence="2">Nucleus</location>
        <location evidence="2">Nucleolus</location>
    </subcellularLocation>
</comment>
<dbReference type="GO" id="GO:0003691">
    <property type="term" value="F:double-stranded telomeric DNA binding"/>
    <property type="evidence" value="ECO:0007669"/>
    <property type="project" value="InterPro"/>
</dbReference>
<evidence type="ECO:0000256" key="2">
    <source>
        <dbReference type="ARBA" id="ARBA00004604"/>
    </source>
</evidence>
<dbReference type="STRING" id="81985.R0GQR3"/>
<dbReference type="InterPro" id="IPR001005">
    <property type="entry name" value="SANT/Myb"/>
</dbReference>
<dbReference type="SMART" id="SM00717">
    <property type="entry name" value="SANT"/>
    <property type="match status" value="1"/>
</dbReference>
<dbReference type="GO" id="GO:0000786">
    <property type="term" value="C:nucleosome"/>
    <property type="evidence" value="ECO:0007669"/>
    <property type="project" value="InterPro"/>
</dbReference>
<dbReference type="InterPro" id="IPR036390">
    <property type="entry name" value="WH_DNA-bd_sf"/>
</dbReference>
<feature type="domain" description="HTH myb-type" evidence="12">
    <location>
        <begin position="1"/>
        <end position="62"/>
    </location>
</feature>
<dbReference type="CDD" id="cd11660">
    <property type="entry name" value="SANT_TRF"/>
    <property type="match status" value="1"/>
</dbReference>
<name>R0GQR3_9BRAS</name>
<dbReference type="PANTHER" id="PTHR46267">
    <property type="entry name" value="SINGLE MYB HISTONE 4"/>
    <property type="match status" value="1"/>
</dbReference>
<evidence type="ECO:0000256" key="4">
    <source>
        <dbReference type="ARBA" id="ARBA00023015"/>
    </source>
</evidence>
<evidence type="ECO:0000256" key="8">
    <source>
        <dbReference type="ARBA" id="ARBA00023242"/>
    </source>
</evidence>
<feature type="compositionally biased region" description="Low complexity" evidence="10">
    <location>
        <begin position="85"/>
        <end position="97"/>
    </location>
</feature>
<dbReference type="PROSITE" id="PS51294">
    <property type="entry name" value="HTH_MYB"/>
    <property type="match status" value="1"/>
</dbReference>
<evidence type="ECO:0000256" key="7">
    <source>
        <dbReference type="ARBA" id="ARBA00023163"/>
    </source>
</evidence>
<dbReference type="SUPFAM" id="SSF46785">
    <property type="entry name" value="Winged helix' DNA-binding domain"/>
    <property type="match status" value="1"/>
</dbReference>
<dbReference type="InterPro" id="IPR017930">
    <property type="entry name" value="Myb_dom"/>
</dbReference>
<dbReference type="Pfam" id="PF00538">
    <property type="entry name" value="Linker_histone"/>
    <property type="match status" value="1"/>
</dbReference>
<dbReference type="EMBL" id="KB870805">
    <property type="protein sequence ID" value="EOA38272.1"/>
    <property type="molecule type" value="Genomic_DNA"/>
</dbReference>
<reference evidence="15" key="1">
    <citation type="journal article" date="2013" name="Nat. Genet.">
        <title>The Capsella rubella genome and the genomic consequences of rapid mating system evolution.</title>
        <authorList>
            <person name="Slotte T."/>
            <person name="Hazzouri K.M."/>
            <person name="Agren J.A."/>
            <person name="Koenig D."/>
            <person name="Maumus F."/>
            <person name="Guo Y.L."/>
            <person name="Steige K."/>
            <person name="Platts A.E."/>
            <person name="Escobar J.S."/>
            <person name="Newman L.K."/>
            <person name="Wang W."/>
            <person name="Mandakova T."/>
            <person name="Vello E."/>
            <person name="Smith L.M."/>
            <person name="Henz S.R."/>
            <person name="Steffen J."/>
            <person name="Takuno S."/>
            <person name="Brandvain Y."/>
            <person name="Coop G."/>
            <person name="Andolfatto P."/>
            <person name="Hu T.T."/>
            <person name="Blanchette M."/>
            <person name="Clark R.M."/>
            <person name="Quesneville H."/>
            <person name="Nordborg M."/>
            <person name="Gaut B.S."/>
            <person name="Lysak M.A."/>
            <person name="Jenkins J."/>
            <person name="Grimwood J."/>
            <person name="Chapman J."/>
            <person name="Prochnik S."/>
            <person name="Shu S."/>
            <person name="Rokhsar D."/>
            <person name="Schmutz J."/>
            <person name="Weigel D."/>
            <person name="Wright S.I."/>
        </authorList>
    </citation>
    <scope>NUCLEOTIDE SEQUENCE [LARGE SCALE GENOMIC DNA]</scope>
    <source>
        <strain evidence="15">cv. Monte Gargano</strain>
    </source>
</reference>
<dbReference type="PANTHER" id="PTHR46267:SF3">
    <property type="entry name" value="TELOMERE REPEAT-BINDING FACTOR 4-RELATED"/>
    <property type="match status" value="1"/>
</dbReference>
<dbReference type="FunFam" id="1.10.10.60:FF:000168">
    <property type="entry name" value="Telomere repeat-binding factor 1"/>
    <property type="match status" value="1"/>
</dbReference>
<dbReference type="SUPFAM" id="SSF46689">
    <property type="entry name" value="Homeodomain-like"/>
    <property type="match status" value="1"/>
</dbReference>
<feature type="domain" description="H15" evidence="13">
    <location>
        <begin position="91"/>
        <end position="168"/>
    </location>
</feature>
<dbReference type="Proteomes" id="UP000029121">
    <property type="component" value="Unassembled WGS sequence"/>
</dbReference>
<dbReference type="eggNOG" id="ENOG502QTN3">
    <property type="taxonomic scope" value="Eukaryota"/>
</dbReference>
<proteinExistence type="predicted"/>
<dbReference type="PROSITE" id="PS50090">
    <property type="entry name" value="MYB_LIKE"/>
    <property type="match status" value="1"/>
</dbReference>
<keyword evidence="6" id="KW-0238">DNA-binding</keyword>
<gene>
    <name evidence="14" type="ORF">CARUB_v10009763mg</name>
</gene>
<evidence type="ECO:0000256" key="6">
    <source>
        <dbReference type="ARBA" id="ARBA00023125"/>
    </source>
</evidence>
<keyword evidence="8" id="KW-0539">Nucleus</keyword>
<keyword evidence="4" id="KW-0805">Transcription regulation</keyword>
<sequence length="321" mass="36299">MLGHRKNKWTPEEEEALVAGIAKYGPGKWSNIIEDPEFAPQLLERTNINLKDKWRNMKTRVGSMEKSRTQTIKSVSVSFTPAKTSPSNKSSPSSLSDMSNATSYCPIIFEAISTINDESGSDLKEILSFIEERQEVPKNFKKLLSNSLRLLVSQDKLKKVRNHYKISITKATKPAHILHPKDSTNPPELPSTSVMSTKTKETHDIDAAANKVAEGFDVGYEERQDFRKFLSECLKILVSQGKLEKVLDRYKMSELEKKVLEAAPEVVAMKLAESDNKRLIAAEAVEEEQRMHKFVEESHTMLQLSIEIHKQCALGEEVVLR</sequence>